<gene>
    <name evidence="2" type="ORF">G3M58_25210</name>
</gene>
<sequence length="203" mass="20883">GLTSGYDLSKWVADAMAVAARDHGLPVSVHRIAAIVGASATGATATGAADPRSAFSRWLTGCVAVGAVPDTAEVLDMVPVDTVAAAIVALSQAPELLGRDHHYHGDGGLTRAALAAALTSAGHPTEVVAYHRWRELMLADPAGPFAPLAFSLPEHPRPHPRFDCSRTWAAAAGAGVGFPPADERMLRRHLDFLTGAGVLSGSG</sequence>
<dbReference type="Pfam" id="PF07993">
    <property type="entry name" value="NAD_binding_4"/>
    <property type="match status" value="1"/>
</dbReference>
<proteinExistence type="predicted"/>
<name>A0A6G3WWA3_9ACTN</name>
<reference evidence="2" key="1">
    <citation type="submission" date="2020-01" db="EMBL/GenBank/DDBJ databases">
        <title>Insect and environment-associated Actinomycetes.</title>
        <authorList>
            <person name="Currrie C."/>
            <person name="Chevrette M."/>
            <person name="Carlson C."/>
            <person name="Stubbendieck R."/>
            <person name="Wendt-Pienkowski E."/>
        </authorList>
    </citation>
    <scope>NUCLEOTIDE SEQUENCE</scope>
    <source>
        <strain evidence="2">SID7499</strain>
    </source>
</reference>
<evidence type="ECO:0000259" key="1">
    <source>
        <dbReference type="Pfam" id="PF07993"/>
    </source>
</evidence>
<organism evidence="2">
    <name type="scientific">Streptomyces sp. SID7499</name>
    <dbReference type="NCBI Taxonomy" id="2706086"/>
    <lineage>
        <taxon>Bacteria</taxon>
        <taxon>Bacillati</taxon>
        <taxon>Actinomycetota</taxon>
        <taxon>Actinomycetes</taxon>
        <taxon>Kitasatosporales</taxon>
        <taxon>Streptomycetaceae</taxon>
        <taxon>Streptomyces</taxon>
    </lineage>
</organism>
<protein>
    <submittedName>
        <fullName evidence="2">Non-ribosomal peptide synthetase</fullName>
    </submittedName>
</protein>
<evidence type="ECO:0000313" key="2">
    <source>
        <dbReference type="EMBL" id="NEE09734.1"/>
    </source>
</evidence>
<comment type="caution">
    <text evidence="2">The sequence shown here is derived from an EMBL/GenBank/DDBJ whole genome shotgun (WGS) entry which is preliminary data.</text>
</comment>
<dbReference type="SUPFAM" id="SSF51735">
    <property type="entry name" value="NAD(P)-binding Rossmann-fold domains"/>
    <property type="match status" value="1"/>
</dbReference>
<accession>A0A6G3WWA3</accession>
<dbReference type="InterPro" id="IPR013120">
    <property type="entry name" value="FAR_NAD-bd"/>
</dbReference>
<dbReference type="EMBL" id="JAAGMN010002522">
    <property type="protein sequence ID" value="NEE09734.1"/>
    <property type="molecule type" value="Genomic_DNA"/>
</dbReference>
<feature type="non-terminal residue" evidence="2">
    <location>
        <position position="1"/>
    </location>
</feature>
<dbReference type="AlphaFoldDB" id="A0A6G3WWA3"/>
<feature type="domain" description="Thioester reductase (TE)" evidence="1">
    <location>
        <begin position="2"/>
        <end position="87"/>
    </location>
</feature>
<dbReference type="Gene3D" id="3.40.50.720">
    <property type="entry name" value="NAD(P)-binding Rossmann-like Domain"/>
    <property type="match status" value="1"/>
</dbReference>
<dbReference type="InterPro" id="IPR036291">
    <property type="entry name" value="NAD(P)-bd_dom_sf"/>
</dbReference>